<gene>
    <name evidence="1" type="ORF">IFO71_02465</name>
</gene>
<evidence type="ECO:0000313" key="1">
    <source>
        <dbReference type="EMBL" id="MBD8524594.1"/>
    </source>
</evidence>
<protein>
    <submittedName>
        <fullName evidence="1">DUF1272 domain-containing protein</fullName>
    </submittedName>
</protein>
<evidence type="ECO:0000313" key="2">
    <source>
        <dbReference type="Proteomes" id="UP000613768"/>
    </source>
</evidence>
<dbReference type="Pfam" id="PF06906">
    <property type="entry name" value="DUF1272"/>
    <property type="match status" value="1"/>
</dbReference>
<comment type="caution">
    <text evidence="1">The sequence shown here is derived from an EMBL/GenBank/DDBJ whole genome shotgun (WGS) entry which is preliminary data.</text>
</comment>
<organism evidence="1 2">
    <name type="scientific">Pseudomarimonas arenosa</name>
    <dbReference type="NCBI Taxonomy" id="2774145"/>
    <lineage>
        <taxon>Bacteria</taxon>
        <taxon>Pseudomonadati</taxon>
        <taxon>Pseudomonadota</taxon>
        <taxon>Gammaproteobacteria</taxon>
        <taxon>Lysobacterales</taxon>
        <taxon>Lysobacteraceae</taxon>
        <taxon>Pseudomarimonas</taxon>
    </lineage>
</organism>
<keyword evidence="2" id="KW-1185">Reference proteome</keyword>
<reference evidence="1 2" key="1">
    <citation type="submission" date="2020-09" db="EMBL/GenBank/DDBJ databases">
        <title>Pseudoxanthomonas sp. CAU 1598 isolated from sand of Yaerae Beach.</title>
        <authorList>
            <person name="Kim W."/>
        </authorList>
    </citation>
    <scope>NUCLEOTIDE SEQUENCE [LARGE SCALE GENOMIC DNA]</scope>
    <source>
        <strain evidence="1 2">CAU 1598</strain>
    </source>
</reference>
<dbReference type="EMBL" id="JACYTR010000003">
    <property type="protein sequence ID" value="MBD8524594.1"/>
    <property type="molecule type" value="Genomic_DNA"/>
</dbReference>
<name>A0AAW3ZIQ5_9GAMM</name>
<accession>A0AAW3ZIQ5</accession>
<dbReference type="RefSeq" id="WP_192027940.1">
    <property type="nucleotide sequence ID" value="NZ_JACYTR010000003.1"/>
</dbReference>
<dbReference type="Proteomes" id="UP000613768">
    <property type="component" value="Unassembled WGS sequence"/>
</dbReference>
<dbReference type="InterPro" id="IPR010696">
    <property type="entry name" value="DUF1272"/>
</dbReference>
<dbReference type="AlphaFoldDB" id="A0AAW3ZIQ5"/>
<proteinExistence type="predicted"/>
<sequence length="81" mass="9105">MLELRPNCECCDKDLPPESSEAMICTFECTFCRDCVEQRLDGVCPNCGGNFGHRPIRPARLLAKYPASTRRVLKPEGCQAR</sequence>